<dbReference type="AlphaFoldDB" id="W9SK52"/>
<gene>
    <name evidence="1" type="ORF">L484_006474</name>
</gene>
<dbReference type="Proteomes" id="UP000030645">
    <property type="component" value="Unassembled WGS sequence"/>
</dbReference>
<name>W9SK52_9ROSA</name>
<accession>W9SK52</accession>
<sequence>MGYDPRSSRIDGNRDPLLSEARTLVWLSEGAHRLSGRCPVDVPGLSWGCPVATRAVPGFVHNLTRGGLGAITGLSRGCTRAGRGFPRVVPRQSGGAPGLPRGCPRAVQGCPVVVPGLARGCPGTILGSPGVPQGYLGAARAVLVLSTG</sequence>
<keyword evidence="2" id="KW-1185">Reference proteome</keyword>
<organism evidence="1 2">
    <name type="scientific">Morus notabilis</name>
    <dbReference type="NCBI Taxonomy" id="981085"/>
    <lineage>
        <taxon>Eukaryota</taxon>
        <taxon>Viridiplantae</taxon>
        <taxon>Streptophyta</taxon>
        <taxon>Embryophyta</taxon>
        <taxon>Tracheophyta</taxon>
        <taxon>Spermatophyta</taxon>
        <taxon>Magnoliopsida</taxon>
        <taxon>eudicotyledons</taxon>
        <taxon>Gunneridae</taxon>
        <taxon>Pentapetalae</taxon>
        <taxon>rosids</taxon>
        <taxon>fabids</taxon>
        <taxon>Rosales</taxon>
        <taxon>Moraceae</taxon>
        <taxon>Moreae</taxon>
        <taxon>Morus</taxon>
    </lineage>
</organism>
<reference evidence="2" key="1">
    <citation type="submission" date="2013-01" db="EMBL/GenBank/DDBJ databases">
        <title>Draft Genome Sequence of a Mulberry Tree, Morus notabilis C.K. Schneid.</title>
        <authorList>
            <person name="He N."/>
            <person name="Zhao S."/>
        </authorList>
    </citation>
    <scope>NUCLEOTIDE SEQUENCE</scope>
</reference>
<protein>
    <submittedName>
        <fullName evidence="1">Uncharacterized protein</fullName>
    </submittedName>
</protein>
<proteinExistence type="predicted"/>
<evidence type="ECO:0000313" key="2">
    <source>
        <dbReference type="Proteomes" id="UP000030645"/>
    </source>
</evidence>
<dbReference type="EMBL" id="KE345741">
    <property type="protein sequence ID" value="EXC13108.1"/>
    <property type="molecule type" value="Genomic_DNA"/>
</dbReference>
<evidence type="ECO:0000313" key="1">
    <source>
        <dbReference type="EMBL" id="EXC13108.1"/>
    </source>
</evidence>